<evidence type="ECO:0000313" key="9">
    <source>
        <dbReference type="Proteomes" id="UP000622533"/>
    </source>
</evidence>
<dbReference type="RefSeq" id="WP_193922059.1">
    <property type="nucleotide sequence ID" value="NZ_JADEXS020000001.1"/>
</dbReference>
<dbReference type="InterPro" id="IPR029063">
    <property type="entry name" value="SAM-dependent_MTases_sf"/>
</dbReference>
<evidence type="ECO:0000256" key="3">
    <source>
        <dbReference type="ARBA" id="ARBA00022679"/>
    </source>
</evidence>
<dbReference type="AlphaFoldDB" id="A0A8J6ZSK7"/>
<keyword evidence="5" id="KW-0680">Restriction system</keyword>
<dbReference type="Proteomes" id="UP000622533">
    <property type="component" value="Unassembled WGS sequence"/>
</dbReference>
<dbReference type="PRINTS" id="PR00105">
    <property type="entry name" value="C5METTRFRASE"/>
</dbReference>
<dbReference type="PANTHER" id="PTHR10629">
    <property type="entry name" value="CYTOSINE-SPECIFIC METHYLTRANSFERASE"/>
    <property type="match status" value="1"/>
</dbReference>
<dbReference type="GO" id="GO:0003677">
    <property type="term" value="F:DNA binding"/>
    <property type="evidence" value="ECO:0007669"/>
    <property type="project" value="TreeGrafter"/>
</dbReference>
<dbReference type="NCBIfam" id="TIGR00675">
    <property type="entry name" value="dcm"/>
    <property type="match status" value="1"/>
</dbReference>
<dbReference type="InterPro" id="IPR050390">
    <property type="entry name" value="C5-Methyltransferase"/>
</dbReference>
<feature type="active site" evidence="6">
    <location>
        <position position="100"/>
    </location>
</feature>
<dbReference type="GO" id="GO:0009307">
    <property type="term" value="P:DNA restriction-modification system"/>
    <property type="evidence" value="ECO:0007669"/>
    <property type="project" value="UniProtKB-KW"/>
</dbReference>
<proteinExistence type="inferred from homology"/>
<dbReference type="Pfam" id="PF00145">
    <property type="entry name" value="DNA_methylase"/>
    <property type="match status" value="1"/>
</dbReference>
<sequence length="392" mass="44997">MSDRPCIFSFFAGSGFLDLGFETSGFNIVYVNEIFSPFMAAYRYSRQALNLGLPEYGYYDGEAGDVSKLTQGSQAQHICELVKDCRKFNNIVGFIGGPPCPDFSIGGKNRGNLGDNGKLSASYVELICQNLPDFFLFENVKGLWKTKKHRLFFEYLKQQLQQAGYILTERLINAIEYGVPQDRERIILIGFQKNFIKEMDREFSRQELLNAHIFPWQNQILYEKKNVFSYPWRKCDPFQENSIIPCPLDIPQKLTVEYWFRKNNVLKHPNAEHYFQPRAGITKFAAVDEGDDSKKSFKRLHRWRYSPTACYGNNEVHLHPYKIRRISVAEALAIQSLPANFVLPENMSLTNMFKTIGNGVPYLASKALAQTIINFLVTDVKNTVDIHNLTGT</sequence>
<keyword evidence="2 6" id="KW-0489">Methyltransferase</keyword>
<dbReference type="GO" id="GO:0003886">
    <property type="term" value="F:DNA (cytosine-5-)-methyltransferase activity"/>
    <property type="evidence" value="ECO:0007669"/>
    <property type="project" value="UniProtKB-EC"/>
</dbReference>
<dbReference type="Gene3D" id="3.90.120.10">
    <property type="entry name" value="DNA Methylase, subunit A, domain 2"/>
    <property type="match status" value="1"/>
</dbReference>
<dbReference type="GO" id="GO:0032259">
    <property type="term" value="P:methylation"/>
    <property type="evidence" value="ECO:0007669"/>
    <property type="project" value="UniProtKB-KW"/>
</dbReference>
<organism evidence="8 9">
    <name type="scientific">Desmonostoc muscorum LEGE 12446</name>
    <dbReference type="NCBI Taxonomy" id="1828758"/>
    <lineage>
        <taxon>Bacteria</taxon>
        <taxon>Bacillati</taxon>
        <taxon>Cyanobacteriota</taxon>
        <taxon>Cyanophyceae</taxon>
        <taxon>Nostocales</taxon>
        <taxon>Nostocaceae</taxon>
        <taxon>Desmonostoc</taxon>
    </lineage>
</organism>
<dbReference type="SUPFAM" id="SSF53335">
    <property type="entry name" value="S-adenosyl-L-methionine-dependent methyltransferases"/>
    <property type="match status" value="1"/>
</dbReference>
<evidence type="ECO:0000256" key="5">
    <source>
        <dbReference type="ARBA" id="ARBA00022747"/>
    </source>
</evidence>
<protein>
    <recommendedName>
        <fullName evidence="1">DNA (cytosine-5-)-methyltransferase</fullName>
        <ecNumber evidence="1">2.1.1.37</ecNumber>
    </recommendedName>
</protein>
<keyword evidence="4 6" id="KW-0949">S-adenosyl-L-methionine</keyword>
<evidence type="ECO:0000256" key="4">
    <source>
        <dbReference type="ARBA" id="ARBA00022691"/>
    </source>
</evidence>
<gene>
    <name evidence="8" type="ORF">IQ276_29260</name>
</gene>
<evidence type="ECO:0000313" key="8">
    <source>
        <dbReference type="EMBL" id="MBE9026360.1"/>
    </source>
</evidence>
<evidence type="ECO:0000256" key="2">
    <source>
        <dbReference type="ARBA" id="ARBA00022603"/>
    </source>
</evidence>
<dbReference type="Gene3D" id="3.40.50.150">
    <property type="entry name" value="Vaccinia Virus protein VP39"/>
    <property type="match status" value="1"/>
</dbReference>
<reference evidence="8" key="1">
    <citation type="submission" date="2020-10" db="EMBL/GenBank/DDBJ databases">
        <authorList>
            <person name="Castelo-Branco R."/>
            <person name="Eusebio N."/>
            <person name="Adriana R."/>
            <person name="Vieira A."/>
            <person name="Brugerolle De Fraissinette N."/>
            <person name="Rezende De Castro R."/>
            <person name="Schneider M.P."/>
            <person name="Vasconcelos V."/>
            <person name="Leao P.N."/>
        </authorList>
    </citation>
    <scope>NUCLEOTIDE SEQUENCE</scope>
    <source>
        <strain evidence="8">LEGE 12446</strain>
    </source>
</reference>
<name>A0A8J6ZSK7_DESMC</name>
<dbReference type="InterPro" id="IPR001525">
    <property type="entry name" value="C5_MeTfrase"/>
</dbReference>
<comment type="caution">
    <text evidence="8">The sequence shown here is derived from an EMBL/GenBank/DDBJ whole genome shotgun (WGS) entry which is preliminary data.</text>
</comment>
<dbReference type="PANTHER" id="PTHR10629:SF52">
    <property type="entry name" value="DNA (CYTOSINE-5)-METHYLTRANSFERASE 1"/>
    <property type="match status" value="1"/>
</dbReference>
<dbReference type="EC" id="2.1.1.37" evidence="1"/>
<evidence type="ECO:0000256" key="1">
    <source>
        <dbReference type="ARBA" id="ARBA00011975"/>
    </source>
</evidence>
<keyword evidence="9" id="KW-1185">Reference proteome</keyword>
<dbReference type="PROSITE" id="PS51679">
    <property type="entry name" value="SAM_MT_C5"/>
    <property type="match status" value="1"/>
</dbReference>
<keyword evidence="3 6" id="KW-0808">Transferase</keyword>
<comment type="similarity">
    <text evidence="6 7">Belongs to the class I-like SAM-binding methyltransferase superfamily. C5-methyltransferase family.</text>
</comment>
<accession>A0A8J6ZSK7</accession>
<evidence type="ECO:0000256" key="7">
    <source>
        <dbReference type="RuleBase" id="RU000416"/>
    </source>
</evidence>
<dbReference type="GO" id="GO:0044027">
    <property type="term" value="P:negative regulation of gene expression via chromosomal CpG island methylation"/>
    <property type="evidence" value="ECO:0007669"/>
    <property type="project" value="TreeGrafter"/>
</dbReference>
<evidence type="ECO:0000256" key="6">
    <source>
        <dbReference type="PROSITE-ProRule" id="PRU01016"/>
    </source>
</evidence>
<dbReference type="EMBL" id="JADEXS010000587">
    <property type="protein sequence ID" value="MBE9026360.1"/>
    <property type="molecule type" value="Genomic_DNA"/>
</dbReference>